<organism evidence="2 3">
    <name type="scientific">Garciella nitratireducens DSM 15102</name>
    <dbReference type="NCBI Taxonomy" id="1121911"/>
    <lineage>
        <taxon>Bacteria</taxon>
        <taxon>Bacillati</taxon>
        <taxon>Bacillota</taxon>
        <taxon>Clostridia</taxon>
        <taxon>Eubacteriales</taxon>
        <taxon>Eubacteriaceae</taxon>
        <taxon>Garciella</taxon>
    </lineage>
</organism>
<dbReference type="InterPro" id="IPR007211">
    <property type="entry name" value="DUF378"/>
</dbReference>
<keyword evidence="3" id="KW-1185">Reference proteome</keyword>
<proteinExistence type="predicted"/>
<feature type="transmembrane region" description="Helical" evidence="1">
    <location>
        <begin position="36"/>
        <end position="56"/>
    </location>
</feature>
<dbReference type="EMBL" id="FUWV01000002">
    <property type="protein sequence ID" value="SJZ42592.1"/>
    <property type="molecule type" value="Genomic_DNA"/>
</dbReference>
<gene>
    <name evidence="2" type="ORF">SAMN02745973_00566</name>
</gene>
<name>A0A1T4KJH6_9FIRM</name>
<dbReference type="Pfam" id="PF04070">
    <property type="entry name" value="DUF378"/>
    <property type="match status" value="1"/>
</dbReference>
<dbReference type="PANTHER" id="PTHR37304">
    <property type="entry name" value="MEMBRANE PROTEIN-RELATED"/>
    <property type="match status" value="1"/>
</dbReference>
<dbReference type="PANTHER" id="PTHR37304:SF1">
    <property type="entry name" value="MEMBRANE PROTEIN"/>
    <property type="match status" value="1"/>
</dbReference>
<keyword evidence="1" id="KW-0472">Membrane</keyword>
<keyword evidence="1" id="KW-1133">Transmembrane helix</keyword>
<reference evidence="2 3" key="1">
    <citation type="submission" date="2017-02" db="EMBL/GenBank/DDBJ databases">
        <authorList>
            <person name="Peterson S.W."/>
        </authorList>
    </citation>
    <scope>NUCLEOTIDE SEQUENCE [LARGE SCALE GENOMIC DNA]</scope>
    <source>
        <strain evidence="2 3">DSM 15102</strain>
    </source>
</reference>
<dbReference type="AlphaFoldDB" id="A0A1T4KJH6"/>
<dbReference type="Proteomes" id="UP000196365">
    <property type="component" value="Unassembled WGS sequence"/>
</dbReference>
<evidence type="ECO:0000313" key="3">
    <source>
        <dbReference type="Proteomes" id="UP000196365"/>
    </source>
</evidence>
<keyword evidence="1" id="KW-0812">Transmembrane</keyword>
<evidence type="ECO:0000256" key="1">
    <source>
        <dbReference type="SAM" id="Phobius"/>
    </source>
</evidence>
<feature type="transmembrane region" description="Helical" evidence="1">
    <location>
        <begin position="5"/>
        <end position="24"/>
    </location>
</feature>
<sequence>MRIAALVLMVIGSINWGLVGLFKFNLVDAIFGEMSLLSRIIYIIVGIAGLYGLTMFGEKEIEK</sequence>
<evidence type="ECO:0000313" key="2">
    <source>
        <dbReference type="EMBL" id="SJZ42592.1"/>
    </source>
</evidence>
<dbReference type="RefSeq" id="WP_087678003.1">
    <property type="nucleotide sequence ID" value="NZ_FUWV01000002.1"/>
</dbReference>
<dbReference type="OrthoDB" id="9812136at2"/>
<accession>A0A1T4KJH6</accession>
<protein>
    <recommendedName>
        <fullName evidence="4">DUF378 domain-containing protein</fullName>
    </recommendedName>
</protein>
<evidence type="ECO:0008006" key="4">
    <source>
        <dbReference type="Google" id="ProtNLM"/>
    </source>
</evidence>